<name>A0ACC2LP43_PERAE</name>
<dbReference type="Proteomes" id="UP001234297">
    <property type="component" value="Chromosome 3"/>
</dbReference>
<evidence type="ECO:0000313" key="2">
    <source>
        <dbReference type="Proteomes" id="UP001234297"/>
    </source>
</evidence>
<dbReference type="EMBL" id="CM056811">
    <property type="protein sequence ID" value="KAJ8634968.1"/>
    <property type="molecule type" value="Genomic_DNA"/>
</dbReference>
<protein>
    <submittedName>
        <fullName evidence="1">Uncharacterized protein</fullName>
    </submittedName>
</protein>
<keyword evidence="2" id="KW-1185">Reference proteome</keyword>
<accession>A0ACC2LP43</accession>
<gene>
    <name evidence="1" type="ORF">MRB53_009235</name>
</gene>
<proteinExistence type="predicted"/>
<evidence type="ECO:0000313" key="1">
    <source>
        <dbReference type="EMBL" id="KAJ8634968.1"/>
    </source>
</evidence>
<reference evidence="1 2" key="1">
    <citation type="journal article" date="2022" name="Hortic Res">
        <title>A haplotype resolved chromosomal level avocado genome allows analysis of novel avocado genes.</title>
        <authorList>
            <person name="Nath O."/>
            <person name="Fletcher S.J."/>
            <person name="Hayward A."/>
            <person name="Shaw L.M."/>
            <person name="Masouleh A.K."/>
            <person name="Furtado A."/>
            <person name="Henry R.J."/>
            <person name="Mitter N."/>
        </authorList>
    </citation>
    <scope>NUCLEOTIDE SEQUENCE [LARGE SCALE GENOMIC DNA]</scope>
    <source>
        <strain evidence="2">cv. Hass</strain>
    </source>
</reference>
<sequence>MLEGEWMEEMRWQRGRKSWHRTYGVLVRGEMVAPGDGSEYCRGADARAGAGLCPISEKISGAMVGDEMGFGIRGPAWLGRIVAEESGVFRSKVDVVVGNGANGGFGWEAFIMGVGSRAGTEIGARTCRVSGGTQISGGAGGFWGDIGCSSSKLTPLIVKMGQ</sequence>
<comment type="caution">
    <text evidence="1">The sequence shown here is derived from an EMBL/GenBank/DDBJ whole genome shotgun (WGS) entry which is preliminary data.</text>
</comment>
<organism evidence="1 2">
    <name type="scientific">Persea americana</name>
    <name type="common">Avocado</name>
    <dbReference type="NCBI Taxonomy" id="3435"/>
    <lineage>
        <taxon>Eukaryota</taxon>
        <taxon>Viridiplantae</taxon>
        <taxon>Streptophyta</taxon>
        <taxon>Embryophyta</taxon>
        <taxon>Tracheophyta</taxon>
        <taxon>Spermatophyta</taxon>
        <taxon>Magnoliopsida</taxon>
        <taxon>Magnoliidae</taxon>
        <taxon>Laurales</taxon>
        <taxon>Lauraceae</taxon>
        <taxon>Persea</taxon>
    </lineage>
</organism>